<keyword evidence="3" id="KW-1185">Reference proteome</keyword>
<sequence length="231" mass="26724">MENLRQASDVIVDYTKQLKLRIHLKDDPDLTYSSSDGQKAEVAQDSLLARSSFKYFGNRKGVSAYNYADDTLLLFDSLVFSAGDREATYLLNGLINTQVVDSDVHSTDSHGATELVFAATHLSGIRFEPRIKNFLRQQLYSIEPISHYKDQNYVLMPNGRINTERIMEQWDSILRLMATIRLHYSSPSELFNRLNSYAAENPLYRFGRLIKSIFLMRYIDNVRVCQRVHRQ</sequence>
<dbReference type="Pfam" id="PF01526">
    <property type="entry name" value="DDE_Tnp_Tn3"/>
    <property type="match status" value="1"/>
</dbReference>
<evidence type="ECO:0000313" key="2">
    <source>
        <dbReference type="EMBL" id="QMW06889.1"/>
    </source>
</evidence>
<organism evidence="2 3">
    <name type="scientific">Spirosoma foliorum</name>
    <dbReference type="NCBI Taxonomy" id="2710596"/>
    <lineage>
        <taxon>Bacteria</taxon>
        <taxon>Pseudomonadati</taxon>
        <taxon>Bacteroidota</taxon>
        <taxon>Cytophagia</taxon>
        <taxon>Cytophagales</taxon>
        <taxon>Cytophagaceae</taxon>
        <taxon>Spirosoma</taxon>
    </lineage>
</organism>
<dbReference type="EMBL" id="CP059732">
    <property type="protein sequence ID" value="QMW06889.1"/>
    <property type="molecule type" value="Genomic_DNA"/>
</dbReference>
<reference evidence="2 3" key="1">
    <citation type="submission" date="2020-07" db="EMBL/GenBank/DDBJ databases">
        <title>Spirosoma foliorum sp. nov., isolated from the leaves on the Nejang mountain Korea, Republic of.</title>
        <authorList>
            <person name="Ho H."/>
            <person name="Lee Y.-J."/>
            <person name="Nurcahyanto D.-A."/>
            <person name="Kim S.-G."/>
        </authorList>
    </citation>
    <scope>NUCLEOTIDE SEQUENCE [LARGE SCALE GENOMIC DNA]</scope>
    <source>
        <strain evidence="2 3">PL0136</strain>
    </source>
</reference>
<feature type="domain" description="Tn3 transposase DDE" evidence="1">
    <location>
        <begin position="2"/>
        <end position="231"/>
    </location>
</feature>
<dbReference type="KEGG" id="sfol:H3H32_08295"/>
<evidence type="ECO:0000259" key="1">
    <source>
        <dbReference type="Pfam" id="PF01526"/>
    </source>
</evidence>
<dbReference type="GO" id="GO:0006313">
    <property type="term" value="P:DNA transposition"/>
    <property type="evidence" value="ECO:0007669"/>
    <property type="project" value="InterPro"/>
</dbReference>
<evidence type="ECO:0000313" key="3">
    <source>
        <dbReference type="Proteomes" id="UP000515369"/>
    </source>
</evidence>
<dbReference type="InterPro" id="IPR002513">
    <property type="entry name" value="Tn3_Tnp_DDE_dom"/>
</dbReference>
<dbReference type="AlphaFoldDB" id="A0A7G5H6Z7"/>
<gene>
    <name evidence="2" type="ORF">H3H32_08295</name>
</gene>
<name>A0A7G5H6Z7_9BACT</name>
<proteinExistence type="predicted"/>
<protein>
    <submittedName>
        <fullName evidence="2">Tn3 family transposase</fullName>
    </submittedName>
</protein>
<accession>A0A7G5H6Z7</accession>
<dbReference type="Proteomes" id="UP000515369">
    <property type="component" value="Chromosome"/>
</dbReference>
<dbReference type="GO" id="GO:0004803">
    <property type="term" value="F:transposase activity"/>
    <property type="evidence" value="ECO:0007669"/>
    <property type="project" value="InterPro"/>
</dbReference>